<protein>
    <submittedName>
        <fullName evidence="1">Uncharacterized protein</fullName>
    </submittedName>
</protein>
<proteinExistence type="predicted"/>
<evidence type="ECO:0000313" key="2">
    <source>
        <dbReference type="Proteomes" id="UP001054837"/>
    </source>
</evidence>
<dbReference type="AlphaFoldDB" id="A0AAV4VLE3"/>
<reference evidence="1 2" key="1">
    <citation type="submission" date="2021-06" db="EMBL/GenBank/DDBJ databases">
        <title>Caerostris darwini draft genome.</title>
        <authorList>
            <person name="Kono N."/>
            <person name="Arakawa K."/>
        </authorList>
    </citation>
    <scope>NUCLEOTIDE SEQUENCE [LARGE SCALE GENOMIC DNA]</scope>
</reference>
<evidence type="ECO:0000313" key="1">
    <source>
        <dbReference type="EMBL" id="GIY70764.1"/>
    </source>
</evidence>
<dbReference type="EMBL" id="BPLQ01013231">
    <property type="protein sequence ID" value="GIY70764.1"/>
    <property type="molecule type" value="Genomic_DNA"/>
</dbReference>
<name>A0AAV4VLE3_9ARAC</name>
<keyword evidence="2" id="KW-1185">Reference proteome</keyword>
<gene>
    <name evidence="1" type="ORF">CDAR_73371</name>
</gene>
<sequence>MQMQFREKNWRIARNAERPPHHCAKKRATLKNKDFRVHLGILGRSCVPNRWICAQASEVEEDGLKLIICFWNYCLFGYMKTSGQTSGPMVEWWCPFVLLIRLQI</sequence>
<dbReference type="Proteomes" id="UP001054837">
    <property type="component" value="Unassembled WGS sequence"/>
</dbReference>
<organism evidence="1 2">
    <name type="scientific">Caerostris darwini</name>
    <dbReference type="NCBI Taxonomy" id="1538125"/>
    <lineage>
        <taxon>Eukaryota</taxon>
        <taxon>Metazoa</taxon>
        <taxon>Ecdysozoa</taxon>
        <taxon>Arthropoda</taxon>
        <taxon>Chelicerata</taxon>
        <taxon>Arachnida</taxon>
        <taxon>Araneae</taxon>
        <taxon>Araneomorphae</taxon>
        <taxon>Entelegynae</taxon>
        <taxon>Araneoidea</taxon>
        <taxon>Araneidae</taxon>
        <taxon>Caerostris</taxon>
    </lineage>
</organism>
<accession>A0AAV4VLE3</accession>
<comment type="caution">
    <text evidence="1">The sequence shown here is derived from an EMBL/GenBank/DDBJ whole genome shotgun (WGS) entry which is preliminary data.</text>
</comment>